<reference evidence="1" key="1">
    <citation type="submission" date="2015-12" db="EMBL/GenBank/DDBJ databases">
        <title>Gene expression during late stages of embryo sac development: a critical building block for successful pollen-pistil interactions.</title>
        <authorList>
            <person name="Liu Y."/>
            <person name="Joly V."/>
            <person name="Sabar M."/>
            <person name="Matton D.P."/>
        </authorList>
    </citation>
    <scope>NUCLEOTIDE SEQUENCE</scope>
</reference>
<organism evidence="1">
    <name type="scientific">Solanum chacoense</name>
    <name type="common">Chaco potato</name>
    <dbReference type="NCBI Taxonomy" id="4108"/>
    <lineage>
        <taxon>Eukaryota</taxon>
        <taxon>Viridiplantae</taxon>
        <taxon>Streptophyta</taxon>
        <taxon>Embryophyta</taxon>
        <taxon>Tracheophyta</taxon>
        <taxon>Spermatophyta</taxon>
        <taxon>Magnoliopsida</taxon>
        <taxon>eudicotyledons</taxon>
        <taxon>Gunneridae</taxon>
        <taxon>Pentapetalae</taxon>
        <taxon>asterids</taxon>
        <taxon>lamiids</taxon>
        <taxon>Solanales</taxon>
        <taxon>Solanaceae</taxon>
        <taxon>Solanoideae</taxon>
        <taxon>Solaneae</taxon>
        <taxon>Solanum</taxon>
    </lineage>
</organism>
<accession>A0A0V0H7E9</accession>
<proteinExistence type="predicted"/>
<evidence type="ECO:0000313" key="1">
    <source>
        <dbReference type="EMBL" id="JAP15959.1"/>
    </source>
</evidence>
<name>A0A0V0H7E9_SOLCH</name>
<dbReference type="EMBL" id="GEDG01024461">
    <property type="protein sequence ID" value="JAP15959.1"/>
    <property type="molecule type" value="Transcribed_RNA"/>
</dbReference>
<sequence length="68" mass="7956">VDTAQFKCTYIKFGGQDFSAEQKRLAKNTGKEIMQLMMGDAIVDWLLRQMHWLRERMLLLGESNGFKM</sequence>
<protein>
    <submittedName>
        <fullName evidence="1">Putative ovule protein</fullName>
    </submittedName>
</protein>
<feature type="non-terminal residue" evidence="1">
    <location>
        <position position="1"/>
    </location>
</feature>
<dbReference type="AlphaFoldDB" id="A0A0V0H7E9"/>